<evidence type="ECO:0000313" key="4">
    <source>
        <dbReference type="Proteomes" id="UP000030071"/>
    </source>
</evidence>
<gene>
    <name evidence="1" type="ORF">IX91_08215</name>
    <name evidence="2" type="ORF">VITU9109_05521</name>
</gene>
<name>F9T6L6_9VIBR</name>
<evidence type="ECO:0000313" key="1">
    <source>
        <dbReference type="EMBL" id="AIW14180.1"/>
    </source>
</evidence>
<proteinExistence type="predicted"/>
<sequence length="156" mass="17766">MSMCRDSKPTTDSKAKNNIIPLRVREKVGCKCVRCACPTSAESFSLCESCLSVQTVLDSYLKIHSDLECDELVEAIWNLQCAKMQIRNTFLLFPQQPPDDVDDVIVTMSKLQCRLTTLITSLDKIKQENQLYLLLAVLAKETDLMLKSKKAQWWMS</sequence>
<dbReference type="Proteomes" id="UP000030071">
    <property type="component" value="Chromosome 1"/>
</dbReference>
<dbReference type="STRING" id="1051646.IX91_08215"/>
<accession>F9T6L6</accession>
<dbReference type="AlphaFoldDB" id="F9T6L6"/>
<dbReference type="KEGG" id="vtu:IX91_08215"/>
<dbReference type="HOGENOM" id="CLU_1685849_0_0_6"/>
<protein>
    <submittedName>
        <fullName evidence="1">Uncharacterized protein</fullName>
    </submittedName>
</protein>
<organism evidence="1 4">
    <name type="scientific">Vibrio tubiashii ATCC 19109</name>
    <dbReference type="NCBI Taxonomy" id="1051646"/>
    <lineage>
        <taxon>Bacteria</taxon>
        <taxon>Pseudomonadati</taxon>
        <taxon>Pseudomonadota</taxon>
        <taxon>Gammaproteobacteria</taxon>
        <taxon>Vibrionales</taxon>
        <taxon>Vibrionaceae</taxon>
        <taxon>Vibrio</taxon>
        <taxon>Vibrio oreintalis group</taxon>
    </lineage>
</organism>
<evidence type="ECO:0000313" key="3">
    <source>
        <dbReference type="Proteomes" id="UP000003836"/>
    </source>
</evidence>
<dbReference type="Proteomes" id="UP000003836">
    <property type="component" value="Unassembled WGS sequence"/>
</dbReference>
<reference evidence="1 4" key="3">
    <citation type="submission" date="2014-08" db="EMBL/GenBank/DDBJ databases">
        <title>First Complete Genome Sequence of the Shellfish Pathogen Vibrio tubiashii.</title>
        <authorList>
            <person name="Richards G.P."/>
            <person name="Needleman D.S."/>
            <person name="Watson M.A."/>
            <person name="Bono J.L."/>
        </authorList>
    </citation>
    <scope>NUCLEOTIDE SEQUENCE [LARGE SCALE GENOMIC DNA]</scope>
    <source>
        <strain evidence="1 4">ATCC 19109</strain>
    </source>
</reference>
<dbReference type="EMBL" id="CP009354">
    <property type="protein sequence ID" value="AIW14180.1"/>
    <property type="molecule type" value="Genomic_DNA"/>
</dbReference>
<reference evidence="2 3" key="2">
    <citation type="journal article" date="2012" name="Int. J. Syst. Evol. Microbiol.">
        <title>Vibrio caribbeanicus sp. nov., isolated from the marine sponge Scleritoderma cyanea.</title>
        <authorList>
            <person name="Hoffmann M."/>
            <person name="Monday S.R."/>
            <person name="Allard M.W."/>
            <person name="Strain E.A."/>
            <person name="Whittaker P."/>
            <person name="Naum M."/>
            <person name="McCarthy P.J."/>
            <person name="Lopez J.V."/>
            <person name="Fischer M."/>
            <person name="Brown E.W."/>
        </authorList>
    </citation>
    <scope>NUCLEOTIDE SEQUENCE [LARGE SCALE GENOMIC DNA]</scope>
    <source>
        <strain evidence="2 3">ATCC 19109</strain>
    </source>
</reference>
<dbReference type="EMBL" id="AFWI01000153">
    <property type="protein sequence ID" value="EGU54559.1"/>
    <property type="molecule type" value="Genomic_DNA"/>
</dbReference>
<reference evidence="2" key="1">
    <citation type="submission" date="2011-08" db="EMBL/GenBank/DDBJ databases">
        <authorList>
            <person name="Hoffman M."/>
            <person name="Strain E.A."/>
            <person name="Brown E."/>
            <person name="Allard M.W."/>
        </authorList>
    </citation>
    <scope>NUCLEOTIDE SEQUENCE</scope>
    <source>
        <strain evidence="2">ATCC 19109</strain>
    </source>
</reference>
<dbReference type="PATRIC" id="fig|1051646.9.peg.1627"/>
<keyword evidence="3" id="KW-1185">Reference proteome</keyword>
<evidence type="ECO:0000313" key="2">
    <source>
        <dbReference type="EMBL" id="EGU54559.1"/>
    </source>
</evidence>